<dbReference type="EMBL" id="FXLY01000005">
    <property type="protein sequence ID" value="SMN20540.1"/>
    <property type="molecule type" value="Genomic_DNA"/>
</dbReference>
<dbReference type="GO" id="GO:0005829">
    <property type="term" value="C:cytosol"/>
    <property type="evidence" value="ECO:0007669"/>
    <property type="project" value="TreeGrafter"/>
</dbReference>
<dbReference type="GO" id="GO:0004852">
    <property type="term" value="F:uroporphyrinogen-III synthase activity"/>
    <property type="evidence" value="ECO:0007669"/>
    <property type="project" value="InterPro"/>
</dbReference>
<dbReference type="AlphaFoldDB" id="A0A1X7R531"/>
<name>A0A1X7R531_9SACH</name>
<evidence type="ECO:0000313" key="3">
    <source>
        <dbReference type="Proteomes" id="UP000196158"/>
    </source>
</evidence>
<reference evidence="2 3" key="1">
    <citation type="submission" date="2017-04" db="EMBL/GenBank/DDBJ databases">
        <authorList>
            <person name="Afonso C.L."/>
            <person name="Miller P.J."/>
            <person name="Scott M.A."/>
            <person name="Spackman E."/>
            <person name="Goraichik I."/>
            <person name="Dimitrov K.M."/>
            <person name="Suarez D.L."/>
            <person name="Swayne D.E."/>
        </authorList>
    </citation>
    <scope>NUCLEOTIDE SEQUENCE [LARGE SCALE GENOMIC DNA]</scope>
</reference>
<dbReference type="STRING" id="1789683.A0A1X7R531"/>
<gene>
    <name evidence="2" type="ORF">KASA_0N05379G</name>
</gene>
<dbReference type="OrthoDB" id="5595751at2759"/>
<keyword evidence="3" id="KW-1185">Reference proteome</keyword>
<sequence>MSNNIIFLKNRTTPLDKYEVESKDNQYSDVQFLPLIAHTHHPMEALLLLKNNDYLSSLRYLIVTSQRTVECLRESIIPTLTNEQKEKLFGLSVYTVGPATGDFLRRVGFHNVKGDDMGNGDKLSDFIIEDIGDDYNGEILSLVGAIRRDIIKNKLKQVGLSVKEVVTYETSVLNDNLDRFQNTLIDIADKEECDSKSCCWVVIFSPQGAKDIIKFLKQNPSIKNKLDLKISCIGPTTNNYLLDNGINPEVVSPEPTPDSLLGAIDGFQKSMTTAVQH</sequence>
<feature type="domain" description="Tetrapyrrole biosynthesis uroporphyrinogen III synthase" evidence="1">
    <location>
        <begin position="30"/>
        <end position="261"/>
    </location>
</feature>
<dbReference type="CDD" id="cd06578">
    <property type="entry name" value="HemD"/>
    <property type="match status" value="1"/>
</dbReference>
<dbReference type="Gene3D" id="3.40.50.10090">
    <property type="match status" value="2"/>
</dbReference>
<proteinExistence type="predicted"/>
<dbReference type="Pfam" id="PF02602">
    <property type="entry name" value="HEM4"/>
    <property type="match status" value="1"/>
</dbReference>
<dbReference type="InterPro" id="IPR036108">
    <property type="entry name" value="4pyrrol_syn_uPrphyn_synt_sf"/>
</dbReference>
<evidence type="ECO:0000259" key="1">
    <source>
        <dbReference type="Pfam" id="PF02602"/>
    </source>
</evidence>
<dbReference type="GO" id="GO:0006780">
    <property type="term" value="P:uroporphyrinogen III biosynthetic process"/>
    <property type="evidence" value="ECO:0007669"/>
    <property type="project" value="InterPro"/>
</dbReference>
<protein>
    <submittedName>
        <fullName evidence="2">Similar to Saccharomyces cerevisiae YOR278W HEM4 Uroporphyrinogen III synthase</fullName>
    </submittedName>
</protein>
<dbReference type="InterPro" id="IPR003754">
    <property type="entry name" value="4pyrrol_synth_uPrphyn_synth"/>
</dbReference>
<dbReference type="GO" id="GO:0006782">
    <property type="term" value="P:protoporphyrinogen IX biosynthetic process"/>
    <property type="evidence" value="ECO:0007669"/>
    <property type="project" value="UniProtKB-UniPathway"/>
</dbReference>
<dbReference type="InterPro" id="IPR039793">
    <property type="entry name" value="UROS/Hem4"/>
</dbReference>
<dbReference type="SUPFAM" id="SSF69618">
    <property type="entry name" value="HemD-like"/>
    <property type="match status" value="1"/>
</dbReference>
<dbReference type="UniPathway" id="UPA00251">
    <property type="reaction ID" value="UER00320"/>
</dbReference>
<dbReference type="PANTHER" id="PTHR12390:SF0">
    <property type="entry name" value="UROPORPHYRINOGEN-III SYNTHASE"/>
    <property type="match status" value="1"/>
</dbReference>
<dbReference type="PANTHER" id="PTHR12390">
    <property type="entry name" value="UROPORPHYRINOGEN III SYNTHASE"/>
    <property type="match status" value="1"/>
</dbReference>
<accession>A0A1X7R531</accession>
<dbReference type="Proteomes" id="UP000196158">
    <property type="component" value="Unassembled WGS sequence"/>
</dbReference>
<organism evidence="2 3">
    <name type="scientific">Maudiozyma saulgeensis</name>
    <dbReference type="NCBI Taxonomy" id="1789683"/>
    <lineage>
        <taxon>Eukaryota</taxon>
        <taxon>Fungi</taxon>
        <taxon>Dikarya</taxon>
        <taxon>Ascomycota</taxon>
        <taxon>Saccharomycotina</taxon>
        <taxon>Saccharomycetes</taxon>
        <taxon>Saccharomycetales</taxon>
        <taxon>Saccharomycetaceae</taxon>
        <taxon>Maudiozyma</taxon>
    </lineage>
</organism>
<evidence type="ECO:0000313" key="2">
    <source>
        <dbReference type="EMBL" id="SMN20540.1"/>
    </source>
</evidence>